<proteinExistence type="predicted"/>
<keyword evidence="1" id="KW-0812">Transmembrane</keyword>
<keyword evidence="1" id="KW-0472">Membrane</keyword>
<reference evidence="2" key="1">
    <citation type="submission" date="2021-05" db="EMBL/GenBank/DDBJ databases">
        <authorList>
            <person name="Alioto T."/>
            <person name="Alioto T."/>
            <person name="Gomez Garrido J."/>
        </authorList>
    </citation>
    <scope>NUCLEOTIDE SEQUENCE</scope>
</reference>
<dbReference type="AlphaFoldDB" id="A0A8D8RQ68"/>
<evidence type="ECO:0000313" key="2">
    <source>
        <dbReference type="EMBL" id="CAG6654951.1"/>
    </source>
</evidence>
<accession>A0A8D8RQ68</accession>
<keyword evidence="1" id="KW-1133">Transmembrane helix</keyword>
<sequence length="122" mass="14671">MKCRVPQKLWSFVPDKILSCPKDQNLPKDFIFVFCYVHLLHFETNLLSCFVILFTVDPKRRKRKSNLIQFYFLNNFISTFFNTYRSYTTHILYFLPFFSLQDPVSTLQSIGFFNLPELEYSI</sequence>
<feature type="transmembrane region" description="Helical" evidence="1">
    <location>
        <begin position="31"/>
        <end position="56"/>
    </location>
</feature>
<dbReference type="EMBL" id="HBUF01179652">
    <property type="protein sequence ID" value="CAG6654951.1"/>
    <property type="molecule type" value="Transcribed_RNA"/>
</dbReference>
<name>A0A8D8RQ68_9HEMI</name>
<organism evidence="2">
    <name type="scientific">Cacopsylla melanoneura</name>
    <dbReference type="NCBI Taxonomy" id="428564"/>
    <lineage>
        <taxon>Eukaryota</taxon>
        <taxon>Metazoa</taxon>
        <taxon>Ecdysozoa</taxon>
        <taxon>Arthropoda</taxon>
        <taxon>Hexapoda</taxon>
        <taxon>Insecta</taxon>
        <taxon>Pterygota</taxon>
        <taxon>Neoptera</taxon>
        <taxon>Paraneoptera</taxon>
        <taxon>Hemiptera</taxon>
        <taxon>Sternorrhyncha</taxon>
        <taxon>Psylloidea</taxon>
        <taxon>Psyllidae</taxon>
        <taxon>Psyllinae</taxon>
        <taxon>Cacopsylla</taxon>
    </lineage>
</organism>
<evidence type="ECO:0000256" key="1">
    <source>
        <dbReference type="SAM" id="Phobius"/>
    </source>
</evidence>
<protein>
    <submittedName>
        <fullName evidence="2">Uncharacterized protein</fullName>
    </submittedName>
</protein>